<dbReference type="InterPro" id="IPR058967">
    <property type="entry name" value="Hfq-like"/>
</dbReference>
<protein>
    <submittedName>
        <fullName evidence="1">Uncharacterized protein</fullName>
    </submittedName>
</protein>
<comment type="caution">
    <text evidence="1">The sequence shown here is derived from an EMBL/GenBank/DDBJ whole genome shotgun (WGS) entry which is preliminary data.</text>
</comment>
<accession>A0ABD5ZIC0</accession>
<dbReference type="RefSeq" id="WP_390225106.1">
    <property type="nucleotide sequence ID" value="NZ_JBHTAA010000005.1"/>
</dbReference>
<gene>
    <name evidence="1" type="ORF">ACFQJC_15685</name>
</gene>
<evidence type="ECO:0000313" key="2">
    <source>
        <dbReference type="Proteomes" id="UP001596481"/>
    </source>
</evidence>
<keyword evidence="2" id="KW-1185">Reference proteome</keyword>
<proteinExistence type="predicted"/>
<name>A0ABD5ZIC0_9EURY</name>
<reference evidence="1 2" key="1">
    <citation type="journal article" date="2019" name="Int. J. Syst. Evol. Microbiol.">
        <title>The Global Catalogue of Microorganisms (GCM) 10K type strain sequencing project: providing services to taxonomists for standard genome sequencing and annotation.</title>
        <authorList>
            <consortium name="The Broad Institute Genomics Platform"/>
            <consortium name="The Broad Institute Genome Sequencing Center for Infectious Disease"/>
            <person name="Wu L."/>
            <person name="Ma J."/>
        </authorList>
    </citation>
    <scope>NUCLEOTIDE SEQUENCE [LARGE SCALE GENOMIC DNA]</scope>
    <source>
        <strain evidence="1 2">DSM 29988</strain>
    </source>
</reference>
<organism evidence="1 2">
    <name type="scientific">Haloferax namakaokahaiae</name>
    <dbReference type="NCBI Taxonomy" id="1748331"/>
    <lineage>
        <taxon>Archaea</taxon>
        <taxon>Methanobacteriati</taxon>
        <taxon>Methanobacteriota</taxon>
        <taxon>Stenosarchaea group</taxon>
        <taxon>Halobacteria</taxon>
        <taxon>Halobacteriales</taxon>
        <taxon>Haloferacaceae</taxon>
        <taxon>Haloferax</taxon>
    </lineage>
</organism>
<dbReference type="Pfam" id="PF26264">
    <property type="entry name" value="Halo_Hfq_like"/>
    <property type="match status" value="1"/>
</dbReference>
<dbReference type="EMBL" id="JBHTAA010000005">
    <property type="protein sequence ID" value="MFC7204959.1"/>
    <property type="molecule type" value="Genomic_DNA"/>
</dbReference>
<sequence length="64" mass="7089">MVMSPFSPPSLFEHTFDHAVVYGDAEKEVVLHEGSVRILGNGWVEVSDGRVFSPNAVHHIDGER</sequence>
<dbReference type="AlphaFoldDB" id="A0ABD5ZIC0"/>
<evidence type="ECO:0000313" key="1">
    <source>
        <dbReference type="EMBL" id="MFC7204959.1"/>
    </source>
</evidence>
<dbReference type="Proteomes" id="UP001596481">
    <property type="component" value="Unassembled WGS sequence"/>
</dbReference>